<dbReference type="AlphaFoldDB" id="A0A4Z2EI60"/>
<evidence type="ECO:0000256" key="1">
    <source>
        <dbReference type="SAM" id="MobiDB-lite"/>
    </source>
</evidence>
<feature type="region of interest" description="Disordered" evidence="1">
    <location>
        <begin position="113"/>
        <end position="141"/>
    </location>
</feature>
<dbReference type="Proteomes" id="UP000314294">
    <property type="component" value="Unassembled WGS sequence"/>
</dbReference>
<feature type="region of interest" description="Disordered" evidence="1">
    <location>
        <begin position="153"/>
        <end position="181"/>
    </location>
</feature>
<gene>
    <name evidence="2" type="ORF">EYF80_061372</name>
</gene>
<dbReference type="EMBL" id="SRLO01006857">
    <property type="protein sequence ID" value="TNN28479.1"/>
    <property type="molecule type" value="Genomic_DNA"/>
</dbReference>
<sequence>MVRVHYGSLLRWEVPVSLHVLLQGAVALLAPGEGVVGRDLLPRLVAGEGERLGLLVLEEALQVPLGQLRGVVHGEAVEGRLLLLHVALPEEQFHHKVLAQPADGALVEGPVEQRHAEPHDGRHAGAGEDADQRPQAAEAVPPRAQLGGVEAAAGVEPPQAGAEEQAQDQQHRRRAQQEGHPVGEVLLAVAGALEGDHGEDPLAADRQQSHEAVADGGFLVHEEAQDGLEVVHGAGGGASSRSGGEIERRGRRRRARGKRLSEWSASL</sequence>
<proteinExistence type="predicted"/>
<reference evidence="2 3" key="1">
    <citation type="submission" date="2019-03" db="EMBL/GenBank/DDBJ databases">
        <title>First draft genome of Liparis tanakae, snailfish: a comprehensive survey of snailfish specific genes.</title>
        <authorList>
            <person name="Kim W."/>
            <person name="Song I."/>
            <person name="Jeong J.-H."/>
            <person name="Kim D."/>
            <person name="Kim S."/>
            <person name="Ryu S."/>
            <person name="Song J.Y."/>
            <person name="Lee S.K."/>
        </authorList>
    </citation>
    <scope>NUCLEOTIDE SEQUENCE [LARGE SCALE GENOMIC DNA]</scope>
    <source>
        <tissue evidence="2">Muscle</tissue>
    </source>
</reference>
<feature type="compositionally biased region" description="Low complexity" evidence="1">
    <location>
        <begin position="156"/>
        <end position="168"/>
    </location>
</feature>
<organism evidence="2 3">
    <name type="scientific">Liparis tanakae</name>
    <name type="common">Tanaka's snailfish</name>
    <dbReference type="NCBI Taxonomy" id="230148"/>
    <lineage>
        <taxon>Eukaryota</taxon>
        <taxon>Metazoa</taxon>
        <taxon>Chordata</taxon>
        <taxon>Craniata</taxon>
        <taxon>Vertebrata</taxon>
        <taxon>Euteleostomi</taxon>
        <taxon>Actinopterygii</taxon>
        <taxon>Neopterygii</taxon>
        <taxon>Teleostei</taxon>
        <taxon>Neoteleostei</taxon>
        <taxon>Acanthomorphata</taxon>
        <taxon>Eupercaria</taxon>
        <taxon>Perciformes</taxon>
        <taxon>Cottioidei</taxon>
        <taxon>Cottales</taxon>
        <taxon>Liparidae</taxon>
        <taxon>Liparis</taxon>
    </lineage>
</organism>
<name>A0A4Z2EI60_9TELE</name>
<feature type="compositionally biased region" description="Basic residues" evidence="1">
    <location>
        <begin position="249"/>
        <end position="258"/>
    </location>
</feature>
<accession>A0A4Z2EI60</accession>
<feature type="compositionally biased region" description="Basic and acidic residues" evidence="1">
    <location>
        <begin position="113"/>
        <end position="132"/>
    </location>
</feature>
<evidence type="ECO:0000313" key="3">
    <source>
        <dbReference type="Proteomes" id="UP000314294"/>
    </source>
</evidence>
<feature type="region of interest" description="Disordered" evidence="1">
    <location>
        <begin position="207"/>
        <end position="267"/>
    </location>
</feature>
<evidence type="ECO:0000313" key="2">
    <source>
        <dbReference type="EMBL" id="TNN28479.1"/>
    </source>
</evidence>
<protein>
    <submittedName>
        <fullName evidence="2">Uncharacterized protein</fullName>
    </submittedName>
</protein>
<keyword evidence="3" id="KW-1185">Reference proteome</keyword>
<comment type="caution">
    <text evidence="2">The sequence shown here is derived from an EMBL/GenBank/DDBJ whole genome shotgun (WGS) entry which is preliminary data.</text>
</comment>